<evidence type="ECO:0000313" key="2">
    <source>
        <dbReference type="EMBL" id="KIL80191.1"/>
    </source>
</evidence>
<proteinExistence type="predicted"/>
<protein>
    <recommendedName>
        <fullName evidence="1">Glyoxalase-like domain-containing protein</fullName>
    </recommendedName>
</protein>
<feature type="domain" description="Glyoxalase-like" evidence="1">
    <location>
        <begin position="5"/>
        <end position="195"/>
    </location>
</feature>
<dbReference type="InterPro" id="IPR025870">
    <property type="entry name" value="Glyoxalase-like_dom"/>
</dbReference>
<sequence length="270" mass="30399">MSFAFDHVVHFVENPEKAMACLQKHGVASAEGGVHENRGTYNAVSYFGLSYIELLSTYDKELVQQTEHPQHSFLETVVKEQFTEGFSRVALRTTDMEEAARRFCQKGLVVNGPEAFSRKRPDGSLVEWQLLYIGDPNGGMELPFIIQWKEEDGERRKDLVERQVIQPHPSKAEFSHVTFAVHQLEKTAEQWADWLGAKAGEVFVDEALQARCRSLEFDGGRFVFSSPVADGVVASILQEKGEGPFQVTLSSPTDSCSFRMFGGIYKIDKR</sequence>
<dbReference type="Pfam" id="PF13468">
    <property type="entry name" value="Glyoxalase_3"/>
    <property type="match status" value="1"/>
</dbReference>
<organism evidence="2 3">
    <name type="scientific">Bacillus badius</name>
    <dbReference type="NCBI Taxonomy" id="1455"/>
    <lineage>
        <taxon>Bacteria</taxon>
        <taxon>Bacillati</taxon>
        <taxon>Bacillota</taxon>
        <taxon>Bacilli</taxon>
        <taxon>Bacillales</taxon>
        <taxon>Bacillaceae</taxon>
        <taxon>Pseudobacillus</taxon>
    </lineage>
</organism>
<reference evidence="2 3" key="1">
    <citation type="submission" date="2015-01" db="EMBL/GenBank/DDBJ databases">
        <title>Genome Assembly of Bacillus badius MTCC 1458.</title>
        <authorList>
            <person name="Verma A."/>
            <person name="Khatri I."/>
            <person name="Mual P."/>
            <person name="Subramanian S."/>
            <person name="Krishnamurthi S."/>
        </authorList>
    </citation>
    <scope>NUCLEOTIDE SEQUENCE [LARGE SCALE GENOMIC DNA]</scope>
    <source>
        <strain evidence="2 3">MTCC 1458</strain>
    </source>
</reference>
<dbReference type="RefSeq" id="WP_041113015.1">
    <property type="nucleotide sequence ID" value="NZ_JARTHD010000015.1"/>
</dbReference>
<dbReference type="PANTHER" id="PTHR40265:SF1">
    <property type="entry name" value="GLYOXALASE-LIKE DOMAIN-CONTAINING PROTEIN"/>
    <property type="match status" value="1"/>
</dbReference>
<evidence type="ECO:0000313" key="3">
    <source>
        <dbReference type="Proteomes" id="UP000031982"/>
    </source>
</evidence>
<comment type="caution">
    <text evidence="2">The sequence shown here is derived from an EMBL/GenBank/DDBJ whole genome shotgun (WGS) entry which is preliminary data.</text>
</comment>
<dbReference type="InterPro" id="IPR029068">
    <property type="entry name" value="Glyas_Bleomycin-R_OHBP_Dase"/>
</dbReference>
<name>A0ABR5B0Q0_BACBA</name>
<dbReference type="Gene3D" id="3.10.180.10">
    <property type="entry name" value="2,3-Dihydroxybiphenyl 1,2-Dioxygenase, domain 1"/>
    <property type="match status" value="2"/>
</dbReference>
<keyword evidence="3" id="KW-1185">Reference proteome</keyword>
<gene>
    <name evidence="2" type="ORF">SD77_0039</name>
</gene>
<evidence type="ECO:0000259" key="1">
    <source>
        <dbReference type="Pfam" id="PF13468"/>
    </source>
</evidence>
<dbReference type="EMBL" id="JXLP01000001">
    <property type="protein sequence ID" value="KIL80191.1"/>
    <property type="molecule type" value="Genomic_DNA"/>
</dbReference>
<dbReference type="PANTHER" id="PTHR40265">
    <property type="entry name" value="BLL2707 PROTEIN"/>
    <property type="match status" value="1"/>
</dbReference>
<accession>A0ABR5B0Q0</accession>
<dbReference type="SUPFAM" id="SSF54593">
    <property type="entry name" value="Glyoxalase/Bleomycin resistance protein/Dihydroxybiphenyl dioxygenase"/>
    <property type="match status" value="1"/>
</dbReference>
<dbReference type="Proteomes" id="UP000031982">
    <property type="component" value="Unassembled WGS sequence"/>
</dbReference>